<accession>A0A3S1A0X7</accession>
<protein>
    <recommendedName>
        <fullName evidence="1">Filamentous haemagglutinin FhaB/tRNA nuclease CdiA-like TPS domain-containing protein</fullName>
    </recommendedName>
</protein>
<dbReference type="NCBIfam" id="TIGR01901">
    <property type="entry name" value="adhes_NPXG"/>
    <property type="match status" value="1"/>
</dbReference>
<dbReference type="Pfam" id="PF05860">
    <property type="entry name" value="TPS"/>
    <property type="match status" value="1"/>
</dbReference>
<dbReference type="RefSeq" id="WP_016872688.1">
    <property type="nucleotide sequence ID" value="NZ_AJLN01000084.1"/>
</dbReference>
<proteinExistence type="predicted"/>
<dbReference type="Gene3D" id="2.160.20.10">
    <property type="entry name" value="Single-stranded right-handed beta-helix, Pectin lyase-like"/>
    <property type="match status" value="2"/>
</dbReference>
<dbReference type="Proteomes" id="UP000268857">
    <property type="component" value="Unassembled WGS sequence"/>
</dbReference>
<dbReference type="InterPro" id="IPR011050">
    <property type="entry name" value="Pectin_lyase_fold/virulence"/>
</dbReference>
<dbReference type="OrthoDB" id="475384at2"/>
<dbReference type="SMART" id="SM00912">
    <property type="entry name" value="Haemagg_act"/>
    <property type="match status" value="1"/>
</dbReference>
<evidence type="ECO:0000259" key="1">
    <source>
        <dbReference type="SMART" id="SM00912"/>
    </source>
</evidence>
<dbReference type="AlphaFoldDB" id="A0A3S1A0X7"/>
<dbReference type="SUPFAM" id="SSF51126">
    <property type="entry name" value="Pectin lyase-like"/>
    <property type="match status" value="2"/>
</dbReference>
<dbReference type="InterPro" id="IPR012334">
    <property type="entry name" value="Pectin_lyas_fold"/>
</dbReference>
<name>A0A3S1A0X7_CHLFR</name>
<comment type="caution">
    <text evidence="2">The sequence shown here is derived from an EMBL/GenBank/DDBJ whole genome shotgun (WGS) entry which is preliminary data.</text>
</comment>
<evidence type="ECO:0000313" key="2">
    <source>
        <dbReference type="EMBL" id="RUR84880.1"/>
    </source>
</evidence>
<feature type="domain" description="Filamentous haemagglutinin FhaB/tRNA nuclease CdiA-like TPS" evidence="1">
    <location>
        <begin position="32"/>
        <end position="145"/>
    </location>
</feature>
<sequence>MSSTLWGRFQALGVAIGSAIVFSANCAIAQIIQDATLPNHSRVITQDNIRIIEGGTQAGSNLFHSFEQFSVSTGSTAYFNNALDIQNIINRVTGKSVSNIDGTLKANGTANLFLINPNGIIFGPNASLNIGGSFLASTASSLNFADGTRFSAVDTQTMPLLTVNVPIGLQFGATAAPIINQSQVTDNFGISVGLQVPSGKTLALVGGDVTLEGGNLTAQEGRIELGSVASNSFVSMNPTNQGWALGYEGVQNFQNIQLIPRIQFPSFVDVSGEGGGNVQVQGKHLLINGSSGIFANTLGSLSGGSLTVNATESVELIGPGTPLTSFSFGDGDAGNLIINTGKLVVRNGAQVSVNSVGSGSGGQLTVNASDSVELIGGYLFSLPLQGLSIFNRSGLFSSTSAAGNAGSITINTQKLYVQGGATVTTQSNGLFLPFSNEFIPATGKGGNLTINASKSVELTGTSPTGSTSSLFASTQGSGSAGNVTLKTEQLIVRDGATITVGSGVLKEYIYLGDPNKLGEAGELNINARSILLDNKAKLTSETDLGNGGNIRLQLRDLLLMRRNSQISTNAGQAQAAGDGGNIIIDVLNGFIVATPSENSDITANAFTDAGGKVHIQSSGIFNMEQRSREDLVRLLATNDPSQLDPQRLPTNDITAISQTNPNLSGQVNVNIPDIDPSQGLIELPMNLVDASQLIATGCNPNGQQSRSSFVATGRGGITPSPTEPLLGDGVLADWINLEDEKSVGGVHSNRQEEPRNIESSQTHKIIEAQGWVVDAKGEIALVADTSTVTPYTPLLSPASCNTVSLVK</sequence>
<dbReference type="STRING" id="211165.GCA_000317285_03031"/>
<evidence type="ECO:0000313" key="3">
    <source>
        <dbReference type="Proteomes" id="UP000268857"/>
    </source>
</evidence>
<organism evidence="2 3">
    <name type="scientific">Chlorogloeopsis fritschii PCC 6912</name>
    <dbReference type="NCBI Taxonomy" id="211165"/>
    <lineage>
        <taxon>Bacteria</taxon>
        <taxon>Bacillati</taxon>
        <taxon>Cyanobacteriota</taxon>
        <taxon>Cyanophyceae</taxon>
        <taxon>Nostocales</taxon>
        <taxon>Chlorogloeopsidaceae</taxon>
        <taxon>Chlorogloeopsis</taxon>
    </lineage>
</organism>
<gene>
    <name evidence="2" type="ORF">PCC6912_09960</name>
</gene>
<reference evidence="2 3" key="1">
    <citation type="journal article" date="2019" name="Genome Biol. Evol.">
        <title>Day and night: Metabolic profiles and evolutionary relationships of six axenic non-marine cyanobacteria.</title>
        <authorList>
            <person name="Will S.E."/>
            <person name="Henke P."/>
            <person name="Boedeker C."/>
            <person name="Huang S."/>
            <person name="Brinkmann H."/>
            <person name="Rohde M."/>
            <person name="Jarek M."/>
            <person name="Friedl T."/>
            <person name="Seufert S."/>
            <person name="Schumacher M."/>
            <person name="Overmann J."/>
            <person name="Neumann-Schaal M."/>
            <person name="Petersen J."/>
        </authorList>
    </citation>
    <scope>NUCLEOTIDE SEQUENCE [LARGE SCALE GENOMIC DNA]</scope>
    <source>
        <strain evidence="2 3">PCC 6912</strain>
    </source>
</reference>
<keyword evidence="3" id="KW-1185">Reference proteome</keyword>
<dbReference type="InterPro" id="IPR008638">
    <property type="entry name" value="FhaB/CdiA-like_TPS"/>
</dbReference>
<dbReference type="EMBL" id="RSCJ01000003">
    <property type="protein sequence ID" value="RUR84880.1"/>
    <property type="molecule type" value="Genomic_DNA"/>
</dbReference>